<dbReference type="GeneID" id="111112475"/>
<dbReference type="KEGG" id="cvn:111112475"/>
<dbReference type="OrthoDB" id="6206121at2759"/>
<name>A0A8B8BQU7_CRAVI</name>
<protein>
    <submittedName>
        <fullName evidence="3">Uncharacterized protein LOC111112475</fullName>
    </submittedName>
</protein>
<evidence type="ECO:0000313" key="2">
    <source>
        <dbReference type="Proteomes" id="UP000694844"/>
    </source>
</evidence>
<dbReference type="RefSeq" id="XP_022305690.1">
    <property type="nucleotide sequence ID" value="XM_022449982.1"/>
</dbReference>
<sequence>MQWCVKKENDTTWTRVKLQEDAIEAMENSSESITIFSKMTYHVTVLDRSIEFLVEFSSSSTCNIGDYFTNISLLIKEKDNSENIRNTLCQHGTSSTPNHRDIGTINENVWWIFSVVVISLLVTMFSSIILHLIFTHRRGQVALCGKMPFYK</sequence>
<dbReference type="Proteomes" id="UP000694844">
    <property type="component" value="Chromosome 9"/>
</dbReference>
<evidence type="ECO:0000313" key="3">
    <source>
        <dbReference type="RefSeq" id="XP_022305690.1"/>
    </source>
</evidence>
<organism evidence="2 3">
    <name type="scientific">Crassostrea virginica</name>
    <name type="common">Eastern oyster</name>
    <dbReference type="NCBI Taxonomy" id="6565"/>
    <lineage>
        <taxon>Eukaryota</taxon>
        <taxon>Metazoa</taxon>
        <taxon>Spiralia</taxon>
        <taxon>Lophotrochozoa</taxon>
        <taxon>Mollusca</taxon>
        <taxon>Bivalvia</taxon>
        <taxon>Autobranchia</taxon>
        <taxon>Pteriomorphia</taxon>
        <taxon>Ostreida</taxon>
        <taxon>Ostreoidea</taxon>
        <taxon>Ostreidae</taxon>
        <taxon>Crassostrea</taxon>
    </lineage>
</organism>
<feature type="transmembrane region" description="Helical" evidence="1">
    <location>
        <begin position="109"/>
        <end position="134"/>
    </location>
</feature>
<evidence type="ECO:0000256" key="1">
    <source>
        <dbReference type="SAM" id="Phobius"/>
    </source>
</evidence>
<accession>A0A8B8BQU7</accession>
<keyword evidence="1" id="KW-1133">Transmembrane helix</keyword>
<gene>
    <name evidence="3" type="primary">LOC111112475</name>
</gene>
<keyword evidence="1" id="KW-0812">Transmembrane</keyword>
<keyword evidence="1" id="KW-0472">Membrane</keyword>
<keyword evidence="2" id="KW-1185">Reference proteome</keyword>
<proteinExistence type="predicted"/>
<dbReference type="AlphaFoldDB" id="A0A8B8BQU7"/>
<reference evidence="3" key="1">
    <citation type="submission" date="2025-08" db="UniProtKB">
        <authorList>
            <consortium name="RefSeq"/>
        </authorList>
    </citation>
    <scope>IDENTIFICATION</scope>
    <source>
        <tissue evidence="3">Whole sample</tissue>
    </source>
</reference>